<proteinExistence type="predicted"/>
<dbReference type="Proteomes" id="UP001362999">
    <property type="component" value="Unassembled WGS sequence"/>
</dbReference>
<comment type="caution">
    <text evidence="2">The sequence shown here is derived from an EMBL/GenBank/DDBJ whole genome shotgun (WGS) entry which is preliminary data.</text>
</comment>
<dbReference type="AlphaFoldDB" id="A0AAW0C8Q6"/>
<name>A0AAW0C8Q6_9AGAR</name>
<feature type="region of interest" description="Disordered" evidence="1">
    <location>
        <begin position="127"/>
        <end position="146"/>
    </location>
</feature>
<evidence type="ECO:0000313" key="3">
    <source>
        <dbReference type="Proteomes" id="UP001362999"/>
    </source>
</evidence>
<reference evidence="2 3" key="1">
    <citation type="journal article" date="2024" name="J Genomics">
        <title>Draft genome sequencing and assembly of Favolaschia claudopus CIRM-BRFM 2984 isolated from oak limbs.</title>
        <authorList>
            <person name="Navarro D."/>
            <person name="Drula E."/>
            <person name="Chaduli D."/>
            <person name="Cazenave R."/>
            <person name="Ahrendt S."/>
            <person name="Wang J."/>
            <person name="Lipzen A."/>
            <person name="Daum C."/>
            <person name="Barry K."/>
            <person name="Grigoriev I.V."/>
            <person name="Favel A."/>
            <person name="Rosso M.N."/>
            <person name="Martin F."/>
        </authorList>
    </citation>
    <scope>NUCLEOTIDE SEQUENCE [LARGE SCALE GENOMIC DNA]</scope>
    <source>
        <strain evidence="2 3">CIRM-BRFM 2984</strain>
    </source>
</reference>
<gene>
    <name evidence="2" type="ORF">R3P38DRAFT_3263511</name>
</gene>
<accession>A0AAW0C8Q6</accession>
<protein>
    <submittedName>
        <fullName evidence="2">Uncharacterized protein</fullName>
    </submittedName>
</protein>
<organism evidence="2 3">
    <name type="scientific">Favolaschia claudopus</name>
    <dbReference type="NCBI Taxonomy" id="2862362"/>
    <lineage>
        <taxon>Eukaryota</taxon>
        <taxon>Fungi</taxon>
        <taxon>Dikarya</taxon>
        <taxon>Basidiomycota</taxon>
        <taxon>Agaricomycotina</taxon>
        <taxon>Agaricomycetes</taxon>
        <taxon>Agaricomycetidae</taxon>
        <taxon>Agaricales</taxon>
        <taxon>Marasmiineae</taxon>
        <taxon>Mycenaceae</taxon>
        <taxon>Favolaschia</taxon>
    </lineage>
</organism>
<keyword evidence="3" id="KW-1185">Reference proteome</keyword>
<evidence type="ECO:0000313" key="2">
    <source>
        <dbReference type="EMBL" id="KAK7036071.1"/>
    </source>
</evidence>
<dbReference type="EMBL" id="JAWWNJ010000019">
    <property type="protein sequence ID" value="KAK7036071.1"/>
    <property type="molecule type" value="Genomic_DNA"/>
</dbReference>
<evidence type="ECO:0000256" key="1">
    <source>
        <dbReference type="SAM" id="MobiDB-lite"/>
    </source>
</evidence>
<sequence length="456" mass="49134">MASKGGVPENHDVRRRVFRGRRSGGTFSRLLLSFSPSFSPHLLVPQGDASRTALLHTGFSGGLLRWSGLARDSCRREHHHHLREFQPASTSVECGEFGLVSTSVERVISRATRVAVSIVALANSSQPRHRSSAVNPGSFRHRSSESSCPASTSVECGEFGLVSTSVERVISRATRVAPASPPVVERGGSQLVSTSVERVIACDSVALKPSVASTLYARRISAVVGASTPVTDAAASLRFTHLVFIVNIYDTRSSGLRSSRTQRTPYPHRFRFFPYGTPSSSLDPPALVRANTLVSAPRRIPQDTIPNAGGASLLYEFIFSSSLPFPWADRGDAAGLTKIALSETAGIAERRRAWRIFNFSNATLLRTLGVVPQVPRADIASSSLALHRRTPTQCFIARSQSGEGRASQPVGIAIDSSSALRTVSTHSTVDCGFPSVHPHLRLLCATQHPIVMLIEQ</sequence>